<dbReference type="Gene3D" id="2.60.40.1220">
    <property type="match status" value="1"/>
</dbReference>
<dbReference type="EMBL" id="LKEU01000043">
    <property type="protein sequence ID" value="OFV69257.1"/>
    <property type="molecule type" value="Genomic_DNA"/>
</dbReference>
<organism evidence="3 4">
    <name type="scientific">Acetobacterium wieringae</name>
    <dbReference type="NCBI Taxonomy" id="52694"/>
    <lineage>
        <taxon>Bacteria</taxon>
        <taxon>Bacillati</taxon>
        <taxon>Bacillota</taxon>
        <taxon>Clostridia</taxon>
        <taxon>Eubacteriales</taxon>
        <taxon>Eubacteriaceae</taxon>
        <taxon>Acetobacterium</taxon>
    </lineage>
</organism>
<reference evidence="3 4" key="1">
    <citation type="submission" date="2015-09" db="EMBL/GenBank/DDBJ databases">
        <title>Genome sequence of Acetobacterium wieringae DSM 1911.</title>
        <authorList>
            <person name="Poehlein A."/>
            <person name="Bengelsdorf F.R."/>
            <person name="Schiel-Bengelsdorf B."/>
            <person name="Duerre P."/>
            <person name="Daniel R."/>
        </authorList>
    </citation>
    <scope>NUCLEOTIDE SEQUENCE [LARGE SCALE GENOMIC DNA]</scope>
    <source>
        <strain evidence="3 4">DSM 1911</strain>
    </source>
</reference>
<dbReference type="OrthoDB" id="3078218at2"/>
<sequence length="300" mass="32146">MTIKKMNLQLFGDTVPVNIKNFCYAKLNVNTGVYEPPVVIPGLMEVKMEMKVEESKLSGDGKTRYIVNTEGDVSIEATVNKFPLKDRATLLGRTFDAEKGTLLTTENDVAPYVATGFEIENEDGTSAYTWLYKGRFGQPSESYKQKEEGKVTFPNPTLKGTFIADKDGHKGIIMDESEGITPPANFMASVYKPTIDLVAPTVTSVPTDGATGVLGTANLVLTFSKAILADTINTANIFVMKSDGTAVPATLSVNATNTIVTVDPVATLTAGDYILIATTGVKSAAAGVNMAERYIVNFTV</sequence>
<gene>
    <name evidence="3" type="ORF">ACWI_33010</name>
</gene>
<dbReference type="AlphaFoldDB" id="A0A1F2PD10"/>
<dbReference type="Proteomes" id="UP000176244">
    <property type="component" value="Unassembled WGS sequence"/>
</dbReference>
<dbReference type="NCBIfam" id="TIGR01603">
    <property type="entry name" value="maj_tail_phi13"/>
    <property type="match status" value="1"/>
</dbReference>
<comment type="caution">
    <text evidence="3">The sequence shown here is derived from an EMBL/GenBank/DDBJ whole genome shotgun (WGS) entry which is preliminary data.</text>
</comment>
<evidence type="ECO:0000259" key="2">
    <source>
        <dbReference type="Pfam" id="PF13205"/>
    </source>
</evidence>
<evidence type="ECO:0000313" key="3">
    <source>
        <dbReference type="EMBL" id="OFV69257.1"/>
    </source>
</evidence>
<evidence type="ECO:0000313" key="4">
    <source>
        <dbReference type="Proteomes" id="UP000176244"/>
    </source>
</evidence>
<protein>
    <recommendedName>
        <fullName evidence="2">SbsA Ig-like domain-containing protein</fullName>
    </recommendedName>
</protein>
<keyword evidence="1" id="KW-0732">Signal</keyword>
<name>A0A1F2PD10_9FIRM</name>
<dbReference type="Pfam" id="PF13205">
    <property type="entry name" value="Big_5"/>
    <property type="match status" value="1"/>
</dbReference>
<dbReference type="InterPro" id="IPR006490">
    <property type="entry name" value="Maj_tail_phi13"/>
</dbReference>
<dbReference type="InterPro" id="IPR014755">
    <property type="entry name" value="Cu-Rt/internalin_Ig-like"/>
</dbReference>
<dbReference type="RefSeq" id="WP_070372553.1">
    <property type="nucleotide sequence ID" value="NZ_LKEU01000043.1"/>
</dbReference>
<feature type="domain" description="SbsA Ig-like" evidence="2">
    <location>
        <begin position="198"/>
        <end position="299"/>
    </location>
</feature>
<dbReference type="InterPro" id="IPR032812">
    <property type="entry name" value="SbsA_Ig"/>
</dbReference>
<accession>A0A1F2PD10</accession>
<evidence type="ECO:0000256" key="1">
    <source>
        <dbReference type="ARBA" id="ARBA00022729"/>
    </source>
</evidence>
<dbReference type="STRING" id="52694.ACWI_33010"/>
<proteinExistence type="predicted"/>